<gene>
    <name evidence="1" type="ORF">EZS28_022802</name>
</gene>
<reference evidence="1 2" key="1">
    <citation type="submission" date="2019-03" db="EMBL/GenBank/DDBJ databases">
        <title>Single cell metagenomics reveals metabolic interactions within the superorganism composed of flagellate Streblomastix strix and complex community of Bacteroidetes bacteria on its surface.</title>
        <authorList>
            <person name="Treitli S.C."/>
            <person name="Kolisko M."/>
            <person name="Husnik F."/>
            <person name="Keeling P."/>
            <person name="Hampl V."/>
        </authorList>
    </citation>
    <scope>NUCLEOTIDE SEQUENCE [LARGE SCALE GENOMIC DNA]</scope>
    <source>
        <strain evidence="1">ST1C</strain>
    </source>
</reference>
<dbReference type="Proteomes" id="UP000324800">
    <property type="component" value="Unassembled WGS sequence"/>
</dbReference>
<comment type="caution">
    <text evidence="1">The sequence shown here is derived from an EMBL/GenBank/DDBJ whole genome shotgun (WGS) entry which is preliminary data.</text>
</comment>
<accession>A0A5J4VGM3</accession>
<organism evidence="1 2">
    <name type="scientific">Streblomastix strix</name>
    <dbReference type="NCBI Taxonomy" id="222440"/>
    <lineage>
        <taxon>Eukaryota</taxon>
        <taxon>Metamonada</taxon>
        <taxon>Preaxostyla</taxon>
        <taxon>Oxymonadida</taxon>
        <taxon>Streblomastigidae</taxon>
        <taxon>Streblomastix</taxon>
    </lineage>
</organism>
<sequence>PELLKASKYQLGSLPQAISEPSSANYSTTPSKAISTFVLPSSI</sequence>
<evidence type="ECO:0000313" key="2">
    <source>
        <dbReference type="Proteomes" id="UP000324800"/>
    </source>
</evidence>
<dbReference type="AlphaFoldDB" id="A0A5J4VGM3"/>
<proteinExistence type="predicted"/>
<evidence type="ECO:0000313" key="1">
    <source>
        <dbReference type="EMBL" id="KAA6381670.1"/>
    </source>
</evidence>
<name>A0A5J4VGM3_9EUKA</name>
<protein>
    <submittedName>
        <fullName evidence="1">Uncharacterized protein</fullName>
    </submittedName>
</protein>
<feature type="non-terminal residue" evidence="1">
    <location>
        <position position="1"/>
    </location>
</feature>
<dbReference type="EMBL" id="SNRW01007191">
    <property type="protein sequence ID" value="KAA6381670.1"/>
    <property type="molecule type" value="Genomic_DNA"/>
</dbReference>